<sequence length="114" mass="13071">MDEAYERMASEHEARKHREEDKHMVRRHIVVTGLVQGVGFRYFAVMKARDLGVAGWVCNRFDGSVEAEVQGDEDAVHAFICALRQGPRWARVRDVQVEDMALTDETHGDFRVRG</sequence>
<dbReference type="EC" id="3.6.1.7" evidence="2 5"/>
<name>A0A261FEZ5_9BIFI</name>
<dbReference type="InterPro" id="IPR020456">
    <property type="entry name" value="Acylphosphatase"/>
</dbReference>
<feature type="domain" description="Acylphosphatase-like" evidence="8">
    <location>
        <begin position="26"/>
        <end position="114"/>
    </location>
</feature>
<dbReference type="EMBL" id="MWWW01000025">
    <property type="protein sequence ID" value="OZG57717.1"/>
    <property type="molecule type" value="Genomic_DNA"/>
</dbReference>
<protein>
    <recommendedName>
        <fullName evidence="3 5">acylphosphatase</fullName>
        <ecNumber evidence="2 5">3.6.1.7</ecNumber>
    </recommendedName>
</protein>
<evidence type="ECO:0000259" key="8">
    <source>
        <dbReference type="PROSITE" id="PS51160"/>
    </source>
</evidence>
<dbReference type="Pfam" id="PF00708">
    <property type="entry name" value="Acylphosphatase"/>
    <property type="match status" value="1"/>
</dbReference>
<evidence type="ECO:0000256" key="1">
    <source>
        <dbReference type="ARBA" id="ARBA00005614"/>
    </source>
</evidence>
<dbReference type="Proteomes" id="UP000216871">
    <property type="component" value="Unassembled WGS sequence"/>
</dbReference>
<dbReference type="AlphaFoldDB" id="A0A261FEZ5"/>
<dbReference type="PANTHER" id="PTHR47268:SF4">
    <property type="entry name" value="ACYLPHOSPHATASE"/>
    <property type="match status" value="1"/>
</dbReference>
<dbReference type="SUPFAM" id="SSF54975">
    <property type="entry name" value="Acylphosphatase/BLUF domain-like"/>
    <property type="match status" value="1"/>
</dbReference>
<keyword evidence="5" id="KW-0378">Hydrolase</keyword>
<feature type="active site" evidence="5">
    <location>
        <position position="59"/>
    </location>
</feature>
<evidence type="ECO:0000256" key="3">
    <source>
        <dbReference type="ARBA" id="ARBA00015991"/>
    </source>
</evidence>
<evidence type="ECO:0000313" key="9">
    <source>
        <dbReference type="EMBL" id="OZG57717.1"/>
    </source>
</evidence>
<evidence type="ECO:0000256" key="4">
    <source>
        <dbReference type="ARBA" id="ARBA00047645"/>
    </source>
</evidence>
<reference evidence="9 10" key="1">
    <citation type="journal article" date="2017" name="BMC Genomics">
        <title>Comparative genomic and phylogenomic analyses of the Bifidobacteriaceae family.</title>
        <authorList>
            <person name="Lugli G.A."/>
            <person name="Milani C."/>
            <person name="Turroni F."/>
            <person name="Duranti S."/>
            <person name="Mancabelli L."/>
            <person name="Mangifesta M."/>
            <person name="Ferrario C."/>
            <person name="Modesto M."/>
            <person name="Mattarelli P."/>
            <person name="Jiri K."/>
            <person name="van Sinderen D."/>
            <person name="Ventura M."/>
        </authorList>
    </citation>
    <scope>NUCLEOTIDE SEQUENCE [LARGE SCALE GENOMIC DNA]</scope>
    <source>
        <strain evidence="9 10">DSM 100196</strain>
    </source>
</reference>
<comment type="caution">
    <text evidence="9">The sequence shown here is derived from an EMBL/GenBank/DDBJ whole genome shotgun (WGS) entry which is preliminary data.</text>
</comment>
<feature type="active site" evidence="5">
    <location>
        <position position="41"/>
    </location>
</feature>
<dbReference type="PROSITE" id="PS51160">
    <property type="entry name" value="ACYLPHOSPHATASE_3"/>
    <property type="match status" value="1"/>
</dbReference>
<dbReference type="InterPro" id="IPR036046">
    <property type="entry name" value="Acylphosphatase-like_dom_sf"/>
</dbReference>
<evidence type="ECO:0000256" key="7">
    <source>
        <dbReference type="SAM" id="MobiDB-lite"/>
    </source>
</evidence>
<dbReference type="InterPro" id="IPR017968">
    <property type="entry name" value="Acylphosphatase_CS"/>
</dbReference>
<evidence type="ECO:0000313" key="10">
    <source>
        <dbReference type="Proteomes" id="UP000216871"/>
    </source>
</evidence>
<comment type="catalytic activity">
    <reaction evidence="4 5">
        <text>an acyl phosphate + H2O = a carboxylate + phosphate + H(+)</text>
        <dbReference type="Rhea" id="RHEA:14965"/>
        <dbReference type="ChEBI" id="CHEBI:15377"/>
        <dbReference type="ChEBI" id="CHEBI:15378"/>
        <dbReference type="ChEBI" id="CHEBI:29067"/>
        <dbReference type="ChEBI" id="CHEBI:43474"/>
        <dbReference type="ChEBI" id="CHEBI:59918"/>
        <dbReference type="EC" id="3.6.1.7"/>
    </reaction>
</comment>
<proteinExistence type="inferred from homology"/>
<evidence type="ECO:0000256" key="5">
    <source>
        <dbReference type="PROSITE-ProRule" id="PRU00520"/>
    </source>
</evidence>
<dbReference type="PANTHER" id="PTHR47268">
    <property type="entry name" value="ACYLPHOSPHATASE"/>
    <property type="match status" value="1"/>
</dbReference>
<gene>
    <name evidence="9" type="ORF">BMYO_1790</name>
</gene>
<accession>A0A261FEZ5</accession>
<dbReference type="InterPro" id="IPR001792">
    <property type="entry name" value="Acylphosphatase-like_dom"/>
</dbReference>
<dbReference type="PROSITE" id="PS00150">
    <property type="entry name" value="ACYLPHOSPHATASE_1"/>
    <property type="match status" value="1"/>
</dbReference>
<dbReference type="Gene3D" id="3.30.70.100">
    <property type="match status" value="1"/>
</dbReference>
<dbReference type="PRINTS" id="PR00112">
    <property type="entry name" value="ACYLPHPHTASE"/>
</dbReference>
<keyword evidence="10" id="KW-1185">Reference proteome</keyword>
<feature type="region of interest" description="Disordered" evidence="7">
    <location>
        <begin position="1"/>
        <end position="20"/>
    </location>
</feature>
<dbReference type="GO" id="GO:0003998">
    <property type="term" value="F:acylphosphatase activity"/>
    <property type="evidence" value="ECO:0007669"/>
    <property type="project" value="UniProtKB-EC"/>
</dbReference>
<organism evidence="9 10">
    <name type="scientific">Bifidobacterium myosotis</name>
    <dbReference type="NCBI Taxonomy" id="1630166"/>
    <lineage>
        <taxon>Bacteria</taxon>
        <taxon>Bacillati</taxon>
        <taxon>Actinomycetota</taxon>
        <taxon>Actinomycetes</taxon>
        <taxon>Bifidobacteriales</taxon>
        <taxon>Bifidobacteriaceae</taxon>
        <taxon>Bifidobacterium</taxon>
    </lineage>
</organism>
<evidence type="ECO:0000256" key="2">
    <source>
        <dbReference type="ARBA" id="ARBA00012150"/>
    </source>
</evidence>
<evidence type="ECO:0000256" key="6">
    <source>
        <dbReference type="RuleBase" id="RU004168"/>
    </source>
</evidence>
<comment type="similarity">
    <text evidence="1 6">Belongs to the acylphosphatase family.</text>
</comment>